<reference evidence="1" key="2">
    <citation type="submission" date="2025-09" db="UniProtKB">
        <authorList>
            <consortium name="EnsemblPlants"/>
        </authorList>
    </citation>
    <scope>IDENTIFICATION</scope>
</reference>
<evidence type="ECO:0000313" key="1">
    <source>
        <dbReference type="EnsemblPlants" id="AVESA.00010b.r2.4AG0635380.1.CDS"/>
    </source>
</evidence>
<keyword evidence="2" id="KW-1185">Reference proteome</keyword>
<accession>A0ACD5WL70</accession>
<reference evidence="1" key="1">
    <citation type="submission" date="2021-05" db="EMBL/GenBank/DDBJ databases">
        <authorList>
            <person name="Scholz U."/>
            <person name="Mascher M."/>
            <person name="Fiebig A."/>
        </authorList>
    </citation>
    <scope>NUCLEOTIDE SEQUENCE [LARGE SCALE GENOMIC DNA]</scope>
</reference>
<name>A0ACD5WL70_AVESA</name>
<dbReference type="Proteomes" id="UP001732700">
    <property type="component" value="Chromosome 4A"/>
</dbReference>
<organism evidence="1 2">
    <name type="scientific">Avena sativa</name>
    <name type="common">Oat</name>
    <dbReference type="NCBI Taxonomy" id="4498"/>
    <lineage>
        <taxon>Eukaryota</taxon>
        <taxon>Viridiplantae</taxon>
        <taxon>Streptophyta</taxon>
        <taxon>Embryophyta</taxon>
        <taxon>Tracheophyta</taxon>
        <taxon>Spermatophyta</taxon>
        <taxon>Magnoliopsida</taxon>
        <taxon>Liliopsida</taxon>
        <taxon>Poales</taxon>
        <taxon>Poaceae</taxon>
        <taxon>BOP clade</taxon>
        <taxon>Pooideae</taxon>
        <taxon>Poodae</taxon>
        <taxon>Poeae</taxon>
        <taxon>Poeae Chloroplast Group 1 (Aveneae type)</taxon>
        <taxon>Aveninae</taxon>
        <taxon>Avena</taxon>
    </lineage>
</organism>
<proteinExistence type="predicted"/>
<sequence>MFKTQLQQLCQRQRWAPPVYTNRSEGPPHAPRFHATVAVNGAEFHSPDEDAGAFTAKKAQDLAAMVAFKHLAALPPPPPPPQPETQLPYKSQLQIYAQKRHKVLPLYHTIQIGPPQAMLFKSTVTIDGQTFESPQEYRTVKEAEFAAAKLALMSLPEESEPPEKTPAGSTSCISSPGVQVNYKTQLQIYAQKRGKELPLYGRIQDGPPHVPRFKSIVTIDGKTFESPQYFRTIKEAEFSAAKLALMSLAQEASSQEQLPVQAMPHKNPRHELAQKEGSPVPVYNTSSDDSNHSVASKSTLDTQGKKIQGGPGNNKKQKQMTVPELAFQHSTNRSQMQQRTANLAEQEIKIVKPGSSLPQVSTVTSEKKNDSNVGHHSCSAGSGIHPPVADKTQSLDESIQSGSMETDKPATPEPSIKAEVMDSTPQCMSPQIASRPPTNTSSLAPPTSMSTNWIKVYPRRPDMVYPEGVTMLPFSDDQWVAVSVPFSQP</sequence>
<dbReference type="EnsemblPlants" id="AVESA.00010b.r2.4AG0635380.1">
    <property type="protein sequence ID" value="AVESA.00010b.r2.4AG0635380.1.CDS"/>
    <property type="gene ID" value="AVESA.00010b.r2.4AG0635380"/>
</dbReference>
<evidence type="ECO:0000313" key="2">
    <source>
        <dbReference type="Proteomes" id="UP001732700"/>
    </source>
</evidence>
<protein>
    <submittedName>
        <fullName evidence="1">Uncharacterized protein</fullName>
    </submittedName>
</protein>